<accession>A0ABP0PFH4</accession>
<keyword evidence="3" id="KW-1185">Reference proteome</keyword>
<feature type="region of interest" description="Disordered" evidence="1">
    <location>
        <begin position="239"/>
        <end position="265"/>
    </location>
</feature>
<feature type="compositionally biased region" description="Basic and acidic residues" evidence="1">
    <location>
        <begin position="252"/>
        <end position="265"/>
    </location>
</feature>
<dbReference type="Proteomes" id="UP001642464">
    <property type="component" value="Unassembled WGS sequence"/>
</dbReference>
<evidence type="ECO:0000256" key="1">
    <source>
        <dbReference type="SAM" id="MobiDB-lite"/>
    </source>
</evidence>
<evidence type="ECO:0000313" key="3">
    <source>
        <dbReference type="Proteomes" id="UP001642464"/>
    </source>
</evidence>
<evidence type="ECO:0000313" key="2">
    <source>
        <dbReference type="EMBL" id="CAK9074785.1"/>
    </source>
</evidence>
<proteinExistence type="predicted"/>
<protein>
    <submittedName>
        <fullName evidence="2">Uncharacterized protein</fullName>
    </submittedName>
</protein>
<feature type="compositionally biased region" description="Basic and acidic residues" evidence="1">
    <location>
        <begin position="195"/>
        <end position="220"/>
    </location>
</feature>
<name>A0ABP0PFH4_9DINO</name>
<dbReference type="EMBL" id="CAXAMM010035758">
    <property type="protein sequence ID" value="CAK9074785.1"/>
    <property type="molecule type" value="Genomic_DNA"/>
</dbReference>
<gene>
    <name evidence="2" type="ORF">SCF082_LOCUS36359</name>
</gene>
<reference evidence="2 3" key="1">
    <citation type="submission" date="2024-02" db="EMBL/GenBank/DDBJ databases">
        <authorList>
            <person name="Chen Y."/>
            <person name="Shah S."/>
            <person name="Dougan E. K."/>
            <person name="Thang M."/>
            <person name="Chan C."/>
        </authorList>
    </citation>
    <scope>NUCLEOTIDE SEQUENCE [LARGE SCALE GENOMIC DNA]</scope>
</reference>
<feature type="region of interest" description="Disordered" evidence="1">
    <location>
        <begin position="188"/>
        <end position="225"/>
    </location>
</feature>
<comment type="caution">
    <text evidence="2">The sequence shown here is derived from an EMBL/GenBank/DDBJ whole genome shotgun (WGS) entry which is preliminary data.</text>
</comment>
<sequence length="265" mass="30782">MARSCRGGEFFACANGHFGPGTIGVMLKPPRDGGRRLPALALLCAAFATMYHSLSFVNGYASSEAAGVDCSKLVMEARKKETWPVKQRQNAEYLARHPPPAMTNKERKRRLLKVKLFRRQDLMECERYIFNDPREDRWQWGLDKTRQYLDEQATLVDEVKNKKLTSREDLSLPLPPTDLKINAMKRMQGTSADMASKEERKKKDEEAKKKSKDEQPKEQNLEEVDIEFMNYKGLVMTRKQKAQYAQRAQRKKQQEQKQEGPRKRR</sequence>
<organism evidence="2 3">
    <name type="scientific">Durusdinium trenchii</name>
    <dbReference type="NCBI Taxonomy" id="1381693"/>
    <lineage>
        <taxon>Eukaryota</taxon>
        <taxon>Sar</taxon>
        <taxon>Alveolata</taxon>
        <taxon>Dinophyceae</taxon>
        <taxon>Suessiales</taxon>
        <taxon>Symbiodiniaceae</taxon>
        <taxon>Durusdinium</taxon>
    </lineage>
</organism>